<feature type="domain" description="PPM-type phosphatase" evidence="1">
    <location>
        <begin position="3"/>
        <end position="248"/>
    </location>
</feature>
<dbReference type="SMART" id="SM00332">
    <property type="entry name" value="PP2Cc"/>
    <property type="match status" value="1"/>
</dbReference>
<dbReference type="CDD" id="cd00143">
    <property type="entry name" value="PP2Cc"/>
    <property type="match status" value="1"/>
</dbReference>
<evidence type="ECO:0000259" key="1">
    <source>
        <dbReference type="PROSITE" id="PS51746"/>
    </source>
</evidence>
<reference evidence="2 3" key="1">
    <citation type="submission" date="2019-05" db="EMBL/GenBank/DDBJ databases">
        <title>Complete genome sequencing of Anaerostipes rhamnosivorans.</title>
        <authorList>
            <person name="Bui T.P.N."/>
            <person name="de Vos W.M."/>
        </authorList>
    </citation>
    <scope>NUCLEOTIDE SEQUENCE [LARGE SCALE GENOMIC DNA]</scope>
    <source>
        <strain evidence="2 3">1y2</strain>
    </source>
</reference>
<dbReference type="EMBL" id="CP040058">
    <property type="protein sequence ID" value="QCP34363.1"/>
    <property type="molecule type" value="Genomic_DNA"/>
</dbReference>
<dbReference type="SMART" id="SM00331">
    <property type="entry name" value="PP2C_SIG"/>
    <property type="match status" value="1"/>
</dbReference>
<dbReference type="AlphaFoldDB" id="A0A4P8IEW5"/>
<evidence type="ECO:0000313" key="2">
    <source>
        <dbReference type="EMBL" id="QCP34363.1"/>
    </source>
</evidence>
<gene>
    <name evidence="2" type="ORF">AR1Y2_0909</name>
</gene>
<keyword evidence="3" id="KW-1185">Reference proteome</keyword>
<dbReference type="SUPFAM" id="SSF81606">
    <property type="entry name" value="PP2C-like"/>
    <property type="match status" value="1"/>
</dbReference>
<dbReference type="RefSeq" id="WP_137327915.1">
    <property type="nucleotide sequence ID" value="NZ_CP040058.1"/>
</dbReference>
<accession>A0A4P8IEW5</accession>
<dbReference type="PROSITE" id="PS51746">
    <property type="entry name" value="PPM_2"/>
    <property type="match status" value="1"/>
</dbReference>
<proteinExistence type="predicted"/>
<dbReference type="InterPro" id="IPR036457">
    <property type="entry name" value="PPM-type-like_dom_sf"/>
</dbReference>
<dbReference type="Pfam" id="PF13672">
    <property type="entry name" value="PP2C_2"/>
    <property type="match status" value="1"/>
</dbReference>
<protein>
    <submittedName>
        <fullName evidence="2">Serine/threonine phosphatase (Inactivated protein)</fullName>
    </submittedName>
</protein>
<name>A0A4P8IEW5_9FIRM</name>
<sequence>MFQIVEMTDMGNGRDSNQDSYLLKEEELYGKQILMAAMCDGMGGLSRGEIASGYIVGSLDRWFTHTLPVLLKQKMKITRIQKELVAAIKKINHRLILLSREYGDSMGSTLTLLFAVDRRFFVLNIGDTRAYWFDREQKYVTRDHTLVQEEVSRGLLTKEEAKTDSRKHILMQCIGVTKEITIDCYNGRLKPGMEFLLCTDGFYGMLREEEIYEVEASKDEMRQWVRSCFDKVKERGELDNLSCIVVKVS</sequence>
<dbReference type="OrthoDB" id="9801841at2"/>
<organism evidence="2 3">
    <name type="scientific">Anaerostipes rhamnosivorans</name>
    <dbReference type="NCBI Taxonomy" id="1229621"/>
    <lineage>
        <taxon>Bacteria</taxon>
        <taxon>Bacillati</taxon>
        <taxon>Bacillota</taxon>
        <taxon>Clostridia</taxon>
        <taxon>Lachnospirales</taxon>
        <taxon>Lachnospiraceae</taxon>
        <taxon>Anaerostipes</taxon>
    </lineage>
</organism>
<dbReference type="KEGG" id="arf:AR1Y2_0909"/>
<evidence type="ECO:0000313" key="3">
    <source>
        <dbReference type="Proteomes" id="UP000298653"/>
    </source>
</evidence>
<dbReference type="Proteomes" id="UP000298653">
    <property type="component" value="Chromosome"/>
</dbReference>
<dbReference type="Gene3D" id="3.60.40.10">
    <property type="entry name" value="PPM-type phosphatase domain"/>
    <property type="match status" value="1"/>
</dbReference>
<dbReference type="InterPro" id="IPR001932">
    <property type="entry name" value="PPM-type_phosphatase-like_dom"/>
</dbReference>